<dbReference type="Gene3D" id="3.40.50.300">
    <property type="entry name" value="P-loop containing nucleotide triphosphate hydrolases"/>
    <property type="match status" value="1"/>
</dbReference>
<keyword evidence="2" id="KW-0813">Transport</keyword>
<dbReference type="EMBL" id="GG657971">
    <property type="protein sequence ID" value="EFS21154.1"/>
    <property type="molecule type" value="Genomic_DNA"/>
</dbReference>
<dbReference type="SUPFAM" id="SSF52540">
    <property type="entry name" value="P-loop containing nucleoside triphosphate hydrolases"/>
    <property type="match status" value="1"/>
</dbReference>
<dbReference type="BioCyc" id="FSP469605-HMP:GTSP-656-MONOMER"/>
<gene>
    <name evidence="6" type="ORF">FSBG_00651</name>
</gene>
<protein>
    <submittedName>
        <fullName evidence="6">ABC transporter, ATP-binding protein</fullName>
    </submittedName>
</protein>
<feature type="non-terminal residue" evidence="6">
    <location>
        <position position="1"/>
    </location>
</feature>
<feature type="domain" description="ABC transporter" evidence="5">
    <location>
        <begin position="29"/>
        <end position="72"/>
    </location>
</feature>
<sequence>FNKSVFNKSIILQKKNLVFFRENMIEYKKIGLRNEEEFLKKKMNELSGGQRQKVAIARALSMKPKLLLVDEISSMLDDSSKVNIMRLLKKLQYDLGFSMLFITHDILLAKKIADYVYCMENGKIVKKGSVRKVFCSTEERKYEY</sequence>
<dbReference type="HOGENOM" id="CLU_000604_54_0_0"/>
<reference evidence="6 7" key="1">
    <citation type="submission" date="2009-02" db="EMBL/GenBank/DDBJ databases">
        <title>The Genome Sequence of Fusobacterium sp. 3_1_5R.</title>
        <authorList>
            <consortium name="The Broad Institute Genome Sequencing Platform"/>
            <person name="Ward D."/>
            <person name="Young S.K."/>
            <person name="Kodira C.D."/>
            <person name="Zeng Q."/>
            <person name="Koehrsen M."/>
            <person name="Alvarado L."/>
            <person name="Berlin A."/>
            <person name="Borenstein D."/>
            <person name="Chen Z."/>
            <person name="Engels R."/>
            <person name="Freedman E."/>
            <person name="Gellesch M."/>
            <person name="Goldberg J."/>
            <person name="Griggs A."/>
            <person name="Gujja S."/>
            <person name="Heiman D."/>
            <person name="Hepburn T."/>
            <person name="Howarth C."/>
            <person name="Jen D."/>
            <person name="Larson L."/>
            <person name="Lewis B."/>
            <person name="Mehta T."/>
            <person name="Park D."/>
            <person name="Pearson M."/>
            <person name="Roberts A."/>
            <person name="Saif S."/>
            <person name="Shea T."/>
            <person name="Shenoy N."/>
            <person name="Sisk P."/>
            <person name="Stolte C."/>
            <person name="Sykes S."/>
            <person name="Walk T."/>
            <person name="White J."/>
            <person name="Yandava C."/>
            <person name="Allen-Vercoe E."/>
            <person name="Strauss J."/>
            <person name="Ambrose C."/>
            <person name="Lander E."/>
            <person name="Nusbaum C."/>
            <person name="Galagan J."/>
            <person name="Birren B."/>
        </authorList>
    </citation>
    <scope>NUCLEOTIDE SEQUENCE [LARGE SCALE GENOMIC DNA]</scope>
    <source>
        <strain evidence="6 7">3_1_5R</strain>
    </source>
</reference>
<evidence type="ECO:0000313" key="7">
    <source>
        <dbReference type="Proteomes" id="UP000002975"/>
    </source>
</evidence>
<dbReference type="PANTHER" id="PTHR43776:SF7">
    <property type="entry name" value="D,D-DIPEPTIDE TRANSPORT ATP-BINDING PROTEIN DDPF-RELATED"/>
    <property type="match status" value="1"/>
</dbReference>
<dbReference type="AlphaFoldDB" id="E5BDM8"/>
<dbReference type="GO" id="GO:0005524">
    <property type="term" value="F:ATP binding"/>
    <property type="evidence" value="ECO:0007669"/>
    <property type="project" value="UniProtKB-KW"/>
</dbReference>
<proteinExistence type="inferred from homology"/>
<evidence type="ECO:0000256" key="1">
    <source>
        <dbReference type="ARBA" id="ARBA00005417"/>
    </source>
</evidence>
<accession>E5BDM8</accession>
<evidence type="ECO:0000259" key="5">
    <source>
        <dbReference type="Pfam" id="PF00005"/>
    </source>
</evidence>
<comment type="similarity">
    <text evidence="1">Belongs to the ABC transporter superfamily.</text>
</comment>
<dbReference type="PANTHER" id="PTHR43776">
    <property type="entry name" value="TRANSPORT ATP-BINDING PROTEIN"/>
    <property type="match status" value="1"/>
</dbReference>
<dbReference type="InterPro" id="IPR050319">
    <property type="entry name" value="ABC_transp_ATP-bind"/>
</dbReference>
<evidence type="ECO:0000256" key="4">
    <source>
        <dbReference type="ARBA" id="ARBA00022840"/>
    </source>
</evidence>
<dbReference type="InterPro" id="IPR003439">
    <property type="entry name" value="ABC_transporter-like_ATP-bd"/>
</dbReference>
<keyword evidence="4 6" id="KW-0067">ATP-binding</keyword>
<organism evidence="6 7">
    <name type="scientific">Fusobacterium gonidiaformans 3-1-5R</name>
    <dbReference type="NCBI Taxonomy" id="469605"/>
    <lineage>
        <taxon>Bacteria</taxon>
        <taxon>Fusobacteriati</taxon>
        <taxon>Fusobacteriota</taxon>
        <taxon>Fusobacteriia</taxon>
        <taxon>Fusobacteriales</taxon>
        <taxon>Fusobacteriaceae</taxon>
        <taxon>Fusobacterium</taxon>
    </lineage>
</organism>
<name>E5BDM8_9FUSO</name>
<dbReference type="GO" id="GO:0016887">
    <property type="term" value="F:ATP hydrolysis activity"/>
    <property type="evidence" value="ECO:0007669"/>
    <property type="project" value="InterPro"/>
</dbReference>
<dbReference type="InterPro" id="IPR027417">
    <property type="entry name" value="P-loop_NTPase"/>
</dbReference>
<dbReference type="Proteomes" id="UP000002975">
    <property type="component" value="Unassembled WGS sequence"/>
</dbReference>
<evidence type="ECO:0000256" key="2">
    <source>
        <dbReference type="ARBA" id="ARBA00022448"/>
    </source>
</evidence>
<keyword evidence="3" id="KW-0547">Nucleotide-binding</keyword>
<evidence type="ECO:0000256" key="3">
    <source>
        <dbReference type="ARBA" id="ARBA00022741"/>
    </source>
</evidence>
<dbReference type="Pfam" id="PF00005">
    <property type="entry name" value="ABC_tran"/>
    <property type="match status" value="1"/>
</dbReference>
<keyword evidence="7" id="KW-1185">Reference proteome</keyword>
<evidence type="ECO:0000313" key="6">
    <source>
        <dbReference type="EMBL" id="EFS21154.1"/>
    </source>
</evidence>